<sequence length="486" mass="49255">MITSALNLGAPASGAAPQDAVQGRGVKEKSDDFGNALSSVSQRESKGQGEDQSGAKASTSADLEADADAQPANTVSRVRIAGSTNASAALRLDLAIAGKLNPKVGAEVNSVVAEPQQIEGDPKTQKQDKAEKIKTKAQDKNADDEVLSDKTEIAANLEPDVKKTDADKADPKTAATDANSVLSLLSGSAEAAAVAHSGVKITSGKASGSGDSNDGNRDAAPLQKQVAAADTVMATELDVSAELPETGVGGGEKTFRFAGPRGSSLDMIIGTGADGKTTFETGRSGNGGAEQVTVLDARRFLGFGTSQNATALTTAISQDQDWAAAMHPSSALSNAAAQSSTGNVVNTLKLQMTPVDLGSVTATLRLVGEQLSVHLTVETRAAHSQLTSDSSGILDALRSQGFAVDQVTVTITPTSQSDNSQQSNDAGQRGAMAGQQGNGGAGQGQGQQSGRAGVPFMTGNDDYETAADPRSGAASGRDVRAGDIYL</sequence>
<dbReference type="Pfam" id="PF02120">
    <property type="entry name" value="Flg_hook"/>
    <property type="match status" value="1"/>
</dbReference>
<feature type="region of interest" description="Disordered" evidence="1">
    <location>
        <begin position="412"/>
        <end position="486"/>
    </location>
</feature>
<feature type="compositionally biased region" description="Polar residues" evidence="1">
    <location>
        <begin position="71"/>
        <end position="80"/>
    </location>
</feature>
<evidence type="ECO:0000313" key="4">
    <source>
        <dbReference type="Proteomes" id="UP000519897"/>
    </source>
</evidence>
<keyword evidence="4" id="KW-1185">Reference proteome</keyword>
<organism evidence="3 4">
    <name type="scientific">Rhizobium rhizoryzae</name>
    <dbReference type="NCBI Taxonomy" id="451876"/>
    <lineage>
        <taxon>Bacteria</taxon>
        <taxon>Pseudomonadati</taxon>
        <taxon>Pseudomonadota</taxon>
        <taxon>Alphaproteobacteria</taxon>
        <taxon>Hyphomicrobiales</taxon>
        <taxon>Rhizobiaceae</taxon>
        <taxon>Rhizobium/Agrobacterium group</taxon>
        <taxon>Rhizobium</taxon>
    </lineage>
</organism>
<dbReference type="EMBL" id="JACIEC010000001">
    <property type="protein sequence ID" value="MBB4143292.1"/>
    <property type="molecule type" value="Genomic_DNA"/>
</dbReference>
<accession>A0A7W6PRS1</accession>
<feature type="region of interest" description="Disordered" evidence="1">
    <location>
        <begin position="1"/>
        <end position="80"/>
    </location>
</feature>
<dbReference type="InterPro" id="IPR021136">
    <property type="entry name" value="Flagellar_hook_control-like_C"/>
</dbReference>
<gene>
    <name evidence="3" type="ORF">GGQ72_001791</name>
</gene>
<comment type="caution">
    <text evidence="3">The sequence shown here is derived from an EMBL/GenBank/DDBJ whole genome shotgun (WGS) entry which is preliminary data.</text>
</comment>
<reference evidence="3 4" key="1">
    <citation type="submission" date="2020-08" db="EMBL/GenBank/DDBJ databases">
        <title>Genomic Encyclopedia of Type Strains, Phase IV (KMG-IV): sequencing the most valuable type-strain genomes for metagenomic binning, comparative biology and taxonomic classification.</title>
        <authorList>
            <person name="Goeker M."/>
        </authorList>
    </citation>
    <scope>NUCLEOTIDE SEQUENCE [LARGE SCALE GENOMIC DNA]</scope>
    <source>
        <strain evidence="3 4">DSM 29514</strain>
    </source>
</reference>
<feature type="compositionally biased region" description="Basic and acidic residues" evidence="1">
    <location>
        <begin position="159"/>
        <end position="171"/>
    </location>
</feature>
<dbReference type="Gene3D" id="3.30.750.140">
    <property type="match status" value="1"/>
</dbReference>
<feature type="compositionally biased region" description="Low complexity" evidence="1">
    <location>
        <begin position="415"/>
        <end position="435"/>
    </location>
</feature>
<dbReference type="AlphaFoldDB" id="A0A7W6PRS1"/>
<evidence type="ECO:0000259" key="2">
    <source>
        <dbReference type="Pfam" id="PF02120"/>
    </source>
</evidence>
<feature type="compositionally biased region" description="Gly residues" evidence="1">
    <location>
        <begin position="436"/>
        <end position="447"/>
    </location>
</feature>
<dbReference type="CDD" id="cd17470">
    <property type="entry name" value="T3SS_Flik_C"/>
    <property type="match status" value="1"/>
</dbReference>
<feature type="domain" description="Flagellar hook-length control protein-like C-terminal" evidence="2">
    <location>
        <begin position="338"/>
        <end position="416"/>
    </location>
</feature>
<protein>
    <submittedName>
        <fullName evidence="3">Chemotaxis protein MotD</fullName>
    </submittedName>
</protein>
<evidence type="ECO:0000256" key="1">
    <source>
        <dbReference type="SAM" id="MobiDB-lite"/>
    </source>
</evidence>
<evidence type="ECO:0000313" key="3">
    <source>
        <dbReference type="EMBL" id="MBB4143292.1"/>
    </source>
</evidence>
<feature type="region of interest" description="Disordered" evidence="1">
    <location>
        <begin position="112"/>
        <end position="173"/>
    </location>
</feature>
<dbReference type="RefSeq" id="WP_165132998.1">
    <property type="nucleotide sequence ID" value="NZ_CP049250.1"/>
</dbReference>
<feature type="compositionally biased region" description="Basic and acidic residues" evidence="1">
    <location>
        <begin position="477"/>
        <end position="486"/>
    </location>
</feature>
<proteinExistence type="predicted"/>
<dbReference type="InterPro" id="IPR038610">
    <property type="entry name" value="FliK-like_C_sf"/>
</dbReference>
<feature type="compositionally biased region" description="Basic and acidic residues" evidence="1">
    <location>
        <begin position="120"/>
        <end position="152"/>
    </location>
</feature>
<dbReference type="Proteomes" id="UP000519897">
    <property type="component" value="Unassembled WGS sequence"/>
</dbReference>
<name>A0A7W6PRS1_9HYPH</name>